<dbReference type="Pfam" id="PF00563">
    <property type="entry name" value="EAL"/>
    <property type="match status" value="1"/>
</dbReference>
<accession>A0A7D9H6J0</accession>
<dbReference type="SMART" id="SM00052">
    <property type="entry name" value="EAL"/>
    <property type="match status" value="1"/>
</dbReference>
<dbReference type="InterPro" id="IPR000160">
    <property type="entry name" value="GGDEF_dom"/>
</dbReference>
<evidence type="ECO:0000256" key="2">
    <source>
        <dbReference type="ARBA" id="ARBA00022636"/>
    </source>
</evidence>
<dbReference type="EC" id="3.1.4.52" evidence="1"/>
<dbReference type="InterPro" id="IPR029787">
    <property type="entry name" value="Nucleotide_cyclase"/>
</dbReference>
<proteinExistence type="predicted"/>
<dbReference type="InterPro" id="IPR043128">
    <property type="entry name" value="Rev_trsase/Diguanyl_cyclase"/>
</dbReference>
<dbReference type="CDD" id="cd01948">
    <property type="entry name" value="EAL"/>
    <property type="match status" value="1"/>
</dbReference>
<dbReference type="NCBIfam" id="TIGR00254">
    <property type="entry name" value="GGDEF"/>
    <property type="match status" value="1"/>
</dbReference>
<dbReference type="SMART" id="SM00267">
    <property type="entry name" value="GGDEF"/>
    <property type="match status" value="1"/>
</dbReference>
<dbReference type="InterPro" id="IPR001633">
    <property type="entry name" value="EAL_dom"/>
</dbReference>
<dbReference type="SUPFAM" id="SSF141868">
    <property type="entry name" value="EAL domain-like"/>
    <property type="match status" value="1"/>
</dbReference>
<dbReference type="GO" id="GO:0071111">
    <property type="term" value="F:cyclic-guanylate-specific phosphodiesterase activity"/>
    <property type="evidence" value="ECO:0007669"/>
    <property type="project" value="UniProtKB-EC"/>
</dbReference>
<evidence type="ECO:0000313" key="5">
    <source>
        <dbReference type="EMBL" id="VUX56395.1"/>
    </source>
</evidence>
<gene>
    <name evidence="5" type="ORF">JTBM06_V1_790003</name>
</gene>
<protein>
    <recommendedName>
        <fullName evidence="1">cyclic-guanylate-specific phosphodiesterase</fullName>
        <ecNumber evidence="1">3.1.4.52</ecNumber>
    </recommendedName>
</protein>
<evidence type="ECO:0000259" key="3">
    <source>
        <dbReference type="PROSITE" id="PS50883"/>
    </source>
</evidence>
<keyword evidence="2" id="KW-0973">c-di-GMP</keyword>
<reference evidence="5" key="1">
    <citation type="submission" date="2019-07" db="EMBL/GenBank/DDBJ databases">
        <authorList>
            <person name="Weber M."/>
            <person name="Kostadinov I."/>
            <person name="Kostadinov D I."/>
        </authorList>
    </citation>
    <scope>NUCLEOTIDE SEQUENCE</scope>
    <source>
        <strain evidence="5">Gfbio:sag-sample-m06:053724c1-46a9-4a36-b237-ea2bf867836b</strain>
    </source>
</reference>
<dbReference type="InterPro" id="IPR035919">
    <property type="entry name" value="EAL_sf"/>
</dbReference>
<dbReference type="FunFam" id="3.20.20.450:FF:000001">
    <property type="entry name" value="Cyclic di-GMP phosphodiesterase yahA"/>
    <property type="match status" value="1"/>
</dbReference>
<evidence type="ECO:0000256" key="1">
    <source>
        <dbReference type="ARBA" id="ARBA00012282"/>
    </source>
</evidence>
<dbReference type="AlphaFoldDB" id="A0A7D9H6J0"/>
<dbReference type="PROSITE" id="PS50887">
    <property type="entry name" value="GGDEF"/>
    <property type="match status" value="1"/>
</dbReference>
<dbReference type="InterPro" id="IPR052155">
    <property type="entry name" value="Biofilm_reg_signaling"/>
</dbReference>
<organism evidence="5">
    <name type="scientific">uncultured Woeseiaceae bacterium</name>
    <dbReference type="NCBI Taxonomy" id="1983305"/>
    <lineage>
        <taxon>Bacteria</taxon>
        <taxon>Pseudomonadati</taxon>
        <taxon>Pseudomonadota</taxon>
        <taxon>Gammaproteobacteria</taxon>
        <taxon>Woeseiales</taxon>
        <taxon>Woeseiaceae</taxon>
        <taxon>environmental samples</taxon>
    </lineage>
</organism>
<dbReference type="PROSITE" id="PS50883">
    <property type="entry name" value="EAL"/>
    <property type="match status" value="1"/>
</dbReference>
<dbReference type="Pfam" id="PF00990">
    <property type="entry name" value="GGDEF"/>
    <property type="match status" value="2"/>
</dbReference>
<dbReference type="EMBL" id="LR633967">
    <property type="protein sequence ID" value="VUX56395.1"/>
    <property type="molecule type" value="Genomic_DNA"/>
</dbReference>
<name>A0A7D9H6J0_9GAMM</name>
<sequence>MARDSNSVLAIVRDITERKKSEARIFNLAYFDELTELPNRQLFGRSLERTIEIAKRDDLKFAILFVDLDRFKRINDTLGHSVGDQLLKDVASRLAMCARSTDSVSRLDSGERGGIQLARLGGDEFVIKLYGIESEKAVSAIATRIISALGPPFSCEGHQFVVTPSIGVAMYPEDGVTAEELLMNADSAMYRAKFAGRNNFKFYSETMRTKSLHRLDLENEIRKALDKQQFELYYQPKADAHTWSLVGAEALLRWDHPERGPIGPEEFIPVAEETGLIVPIGQWVLRTACEQIKAWSEFPFGNIPIAVNISSHQFQSDSLIDDVLNSAVDAAIDPSSLELEITEGVLLQNVDNTLMALNTLKRAGVALSVDDFGTGYSSLSYLKRFPIDTLKIDRSFVKDLHTDLDDAAICAAILAMAQQLGLNVVAEGVETKEQLAFLRLHGCNQIQGFLCSKPLPADQFAVLLREIAKDAANGPDAKQVSA</sequence>
<dbReference type="Gene3D" id="3.30.70.270">
    <property type="match status" value="1"/>
</dbReference>
<dbReference type="PANTHER" id="PTHR44757">
    <property type="entry name" value="DIGUANYLATE CYCLASE DGCP"/>
    <property type="match status" value="1"/>
</dbReference>
<dbReference type="PANTHER" id="PTHR44757:SF2">
    <property type="entry name" value="BIOFILM ARCHITECTURE MAINTENANCE PROTEIN MBAA"/>
    <property type="match status" value="1"/>
</dbReference>
<dbReference type="CDD" id="cd01949">
    <property type="entry name" value="GGDEF"/>
    <property type="match status" value="1"/>
</dbReference>
<feature type="domain" description="GGDEF" evidence="4">
    <location>
        <begin position="59"/>
        <end position="205"/>
    </location>
</feature>
<feature type="domain" description="EAL" evidence="3">
    <location>
        <begin position="214"/>
        <end position="468"/>
    </location>
</feature>
<dbReference type="Gene3D" id="3.20.20.450">
    <property type="entry name" value="EAL domain"/>
    <property type="match status" value="1"/>
</dbReference>
<dbReference type="SUPFAM" id="SSF55073">
    <property type="entry name" value="Nucleotide cyclase"/>
    <property type="match status" value="1"/>
</dbReference>
<evidence type="ECO:0000259" key="4">
    <source>
        <dbReference type="PROSITE" id="PS50887"/>
    </source>
</evidence>